<evidence type="ECO:0000313" key="1">
    <source>
        <dbReference type="EMBL" id="TDL14837.1"/>
    </source>
</evidence>
<proteinExistence type="predicted"/>
<dbReference type="STRING" id="50990.A0A4Y7PHH7"/>
<reference evidence="1 2" key="1">
    <citation type="submission" date="2018-06" db="EMBL/GenBank/DDBJ databases">
        <title>A transcriptomic atlas of mushroom development highlights an independent origin of complex multicellularity.</title>
        <authorList>
            <consortium name="DOE Joint Genome Institute"/>
            <person name="Krizsan K."/>
            <person name="Almasi E."/>
            <person name="Merenyi Z."/>
            <person name="Sahu N."/>
            <person name="Viragh M."/>
            <person name="Koszo T."/>
            <person name="Mondo S."/>
            <person name="Kiss B."/>
            <person name="Balint B."/>
            <person name="Kues U."/>
            <person name="Barry K."/>
            <person name="Hegedus J.C."/>
            <person name="Henrissat B."/>
            <person name="Johnson J."/>
            <person name="Lipzen A."/>
            <person name="Ohm R."/>
            <person name="Nagy I."/>
            <person name="Pangilinan J."/>
            <person name="Yan J."/>
            <person name="Xiong Y."/>
            <person name="Grigoriev I.V."/>
            <person name="Hibbett D.S."/>
            <person name="Nagy L.G."/>
        </authorList>
    </citation>
    <scope>NUCLEOTIDE SEQUENCE [LARGE SCALE GENOMIC DNA]</scope>
    <source>
        <strain evidence="1 2">SZMC22713</strain>
    </source>
</reference>
<evidence type="ECO:0000313" key="2">
    <source>
        <dbReference type="Proteomes" id="UP000294933"/>
    </source>
</evidence>
<dbReference type="EMBL" id="ML170304">
    <property type="protein sequence ID" value="TDL14837.1"/>
    <property type="molecule type" value="Genomic_DNA"/>
</dbReference>
<dbReference type="AlphaFoldDB" id="A0A4Y7PHH7"/>
<dbReference type="OrthoDB" id="3266451at2759"/>
<accession>A0A4Y7PHH7</accession>
<feature type="non-terminal residue" evidence="1">
    <location>
        <position position="133"/>
    </location>
</feature>
<dbReference type="Proteomes" id="UP000294933">
    <property type="component" value="Unassembled WGS sequence"/>
</dbReference>
<dbReference type="VEuPathDB" id="FungiDB:BD410DRAFT_778625"/>
<organism evidence="1 2">
    <name type="scientific">Rickenella mellea</name>
    <dbReference type="NCBI Taxonomy" id="50990"/>
    <lineage>
        <taxon>Eukaryota</taxon>
        <taxon>Fungi</taxon>
        <taxon>Dikarya</taxon>
        <taxon>Basidiomycota</taxon>
        <taxon>Agaricomycotina</taxon>
        <taxon>Agaricomycetes</taxon>
        <taxon>Hymenochaetales</taxon>
        <taxon>Rickenellaceae</taxon>
        <taxon>Rickenella</taxon>
    </lineage>
</organism>
<sequence>MDVRSTFDDVLNTNYVPSQAERHVVERIVSVQDSEIVQLETIVAPILQRLDGLKASSKAHRALLSQARRVPPELVAEIFSWCCVNGGPFCGPLGETHTFCISRPAQILALGQICREWRRIACSTPRIWAELNL</sequence>
<name>A0A4Y7PHH7_9AGAM</name>
<protein>
    <submittedName>
        <fullName evidence="1">Uncharacterized protein</fullName>
    </submittedName>
</protein>
<dbReference type="Gene3D" id="1.20.1280.50">
    <property type="match status" value="1"/>
</dbReference>
<gene>
    <name evidence="1" type="ORF">BD410DRAFT_778625</name>
</gene>
<keyword evidence="2" id="KW-1185">Reference proteome</keyword>